<comment type="caution">
    <text evidence="2">The sequence shown here is derived from an EMBL/GenBank/DDBJ whole genome shotgun (WGS) entry which is preliminary data.</text>
</comment>
<dbReference type="RefSeq" id="WP_404748765.1">
    <property type="nucleotide sequence ID" value="NZ_JBJDQH010000027.1"/>
</dbReference>
<keyword evidence="3" id="KW-1185">Reference proteome</keyword>
<feature type="domain" description="Transcription regulator HTH AraC- type ligand binding" evidence="1">
    <location>
        <begin position="20"/>
        <end position="82"/>
    </location>
</feature>
<dbReference type="Proteomes" id="UP001620295">
    <property type="component" value="Unassembled WGS sequence"/>
</dbReference>
<dbReference type="Pfam" id="PF14525">
    <property type="entry name" value="AraC_binding_2"/>
    <property type="match status" value="1"/>
</dbReference>
<name>A0ABW8M2P7_9ACTN</name>
<gene>
    <name evidence="2" type="ORF">ACI2L5_47365</name>
</gene>
<evidence type="ECO:0000313" key="2">
    <source>
        <dbReference type="EMBL" id="MFK4272453.1"/>
    </source>
</evidence>
<proteinExistence type="predicted"/>
<evidence type="ECO:0000313" key="3">
    <source>
        <dbReference type="Proteomes" id="UP001620295"/>
    </source>
</evidence>
<dbReference type="InterPro" id="IPR035418">
    <property type="entry name" value="AraC-bd_2"/>
</dbReference>
<organism evidence="2 3">
    <name type="scientific">Streptomyces milbemycinicus</name>
    <dbReference type="NCBI Taxonomy" id="476552"/>
    <lineage>
        <taxon>Bacteria</taxon>
        <taxon>Bacillati</taxon>
        <taxon>Actinomycetota</taxon>
        <taxon>Actinomycetes</taxon>
        <taxon>Kitasatosporales</taxon>
        <taxon>Streptomycetaceae</taxon>
        <taxon>Streptomyces</taxon>
    </lineage>
</organism>
<accession>A0ABW8M2P7</accession>
<protein>
    <recommendedName>
        <fullName evidence="1">Transcription regulator HTH AraC- type ligand binding domain-containing protein</fullName>
    </recommendedName>
</protein>
<evidence type="ECO:0000259" key="1">
    <source>
        <dbReference type="Pfam" id="PF14525"/>
    </source>
</evidence>
<sequence>MLVTEFSTDVVEAPERFALWEETTTQSHMRNRLHSDDHEDFHAKMRVLDLTEVQVAALAYSHLEIARTAKLIRQSDPEVYLIKGLDPGASP</sequence>
<dbReference type="EMBL" id="JBJDQH010000027">
    <property type="protein sequence ID" value="MFK4272453.1"/>
    <property type="molecule type" value="Genomic_DNA"/>
</dbReference>
<reference evidence="2 3" key="1">
    <citation type="submission" date="2024-11" db="EMBL/GenBank/DDBJ databases">
        <title>The Natural Products Discovery Center: Release of the First 8490 Sequenced Strains for Exploring Actinobacteria Biosynthetic Diversity.</title>
        <authorList>
            <person name="Kalkreuter E."/>
            <person name="Kautsar S.A."/>
            <person name="Yang D."/>
            <person name="Bader C.D."/>
            <person name="Teijaro C.N."/>
            <person name="Fluegel L."/>
            <person name="Davis C.M."/>
            <person name="Simpson J.R."/>
            <person name="Lauterbach L."/>
            <person name="Steele A.D."/>
            <person name="Gui C."/>
            <person name="Meng S."/>
            <person name="Li G."/>
            <person name="Viehrig K."/>
            <person name="Ye F."/>
            <person name="Su P."/>
            <person name="Kiefer A.F."/>
            <person name="Nichols A."/>
            <person name="Cepeda A.J."/>
            <person name="Yan W."/>
            <person name="Fan B."/>
            <person name="Jiang Y."/>
            <person name="Adhikari A."/>
            <person name="Zheng C.-J."/>
            <person name="Schuster L."/>
            <person name="Cowan T.M."/>
            <person name="Smanski M.J."/>
            <person name="Chevrette M.G."/>
            <person name="De Carvalho L.P.S."/>
            <person name="Shen B."/>
        </authorList>
    </citation>
    <scope>NUCLEOTIDE SEQUENCE [LARGE SCALE GENOMIC DNA]</scope>
    <source>
        <strain evidence="2 3">NPDC020863</strain>
    </source>
</reference>